<keyword evidence="1" id="KW-0479">Metal-binding</keyword>
<comment type="cofactor">
    <cofactor evidence="1">
        <name>Mg(2+)</name>
        <dbReference type="ChEBI" id="CHEBI:18420"/>
    </cofactor>
</comment>
<keyword evidence="1" id="KW-0067">ATP-binding</keyword>
<dbReference type="Pfam" id="PF01812">
    <property type="entry name" value="5-FTHF_cyc-lig"/>
    <property type="match status" value="1"/>
</dbReference>
<keyword evidence="1" id="KW-0547">Nucleotide-binding</keyword>
<dbReference type="NCBIfam" id="TIGR02727">
    <property type="entry name" value="MTHFS_bact"/>
    <property type="match status" value="1"/>
</dbReference>
<dbReference type="InterPro" id="IPR024185">
    <property type="entry name" value="FTHF_cligase-like_sf"/>
</dbReference>
<sequence length="289" mass="32531">MLRFRTSGTADIMVHAAKLLFINHLRTIAPPSSSSANLRPPSTSSSTRSMSTSFDPHLHHLFQQKHSLRSKVRTALKNMDSILKSQQDDAIQRVVLEAPWFKNSSTICAYISCDALREVDTSRIVSNILSNNETEDQGHVQMKKRLYLPRVEDKNSNMKMLKVSSYDDLVLSSMNILEPTLVDCTGNPREDVMQATDPVDLFIIPGLAFDKFGGRLGRSGGYYDMFLKNYQELIKKKNWKQPLLVALSYSVQIIENERIPTTPYDVPVDALVSASGFIPISSVAFKYCH</sequence>
<name>A0ABU6ZUS8_9FABA</name>
<protein>
    <recommendedName>
        <fullName evidence="1">5-formyltetrahydrofolate cyclo-ligase</fullName>
        <ecNumber evidence="1">6.3.3.2</ecNumber>
    </recommendedName>
</protein>
<evidence type="ECO:0000313" key="4">
    <source>
        <dbReference type="Proteomes" id="UP001341840"/>
    </source>
</evidence>
<gene>
    <name evidence="3" type="ORF">PIB30_096840</name>
</gene>
<dbReference type="InterPro" id="IPR002698">
    <property type="entry name" value="FTHF_cligase"/>
</dbReference>
<accession>A0ABU6ZUS8</accession>
<evidence type="ECO:0000256" key="1">
    <source>
        <dbReference type="RuleBase" id="RU361279"/>
    </source>
</evidence>
<proteinExistence type="inferred from homology"/>
<dbReference type="EC" id="6.3.3.2" evidence="1"/>
<feature type="compositionally biased region" description="Polar residues" evidence="2">
    <location>
        <begin position="32"/>
        <end position="41"/>
    </location>
</feature>
<feature type="region of interest" description="Disordered" evidence="2">
    <location>
        <begin position="32"/>
        <end position="52"/>
    </location>
</feature>
<keyword evidence="1" id="KW-0460">Magnesium</keyword>
<organism evidence="3 4">
    <name type="scientific">Stylosanthes scabra</name>
    <dbReference type="NCBI Taxonomy" id="79078"/>
    <lineage>
        <taxon>Eukaryota</taxon>
        <taxon>Viridiplantae</taxon>
        <taxon>Streptophyta</taxon>
        <taxon>Embryophyta</taxon>
        <taxon>Tracheophyta</taxon>
        <taxon>Spermatophyta</taxon>
        <taxon>Magnoliopsida</taxon>
        <taxon>eudicotyledons</taxon>
        <taxon>Gunneridae</taxon>
        <taxon>Pentapetalae</taxon>
        <taxon>rosids</taxon>
        <taxon>fabids</taxon>
        <taxon>Fabales</taxon>
        <taxon>Fabaceae</taxon>
        <taxon>Papilionoideae</taxon>
        <taxon>50 kb inversion clade</taxon>
        <taxon>dalbergioids sensu lato</taxon>
        <taxon>Dalbergieae</taxon>
        <taxon>Pterocarpus clade</taxon>
        <taxon>Stylosanthes</taxon>
    </lineage>
</organism>
<dbReference type="Proteomes" id="UP001341840">
    <property type="component" value="Unassembled WGS sequence"/>
</dbReference>
<dbReference type="InterPro" id="IPR037171">
    <property type="entry name" value="NagB/RpiA_transferase-like"/>
</dbReference>
<keyword evidence="4" id="KW-1185">Reference proteome</keyword>
<comment type="similarity">
    <text evidence="1">Belongs to the 5-formyltetrahydrofolate cyclo-ligase family.</text>
</comment>
<reference evidence="3 4" key="1">
    <citation type="journal article" date="2023" name="Plants (Basel)">
        <title>Bridging the Gap: Combining Genomics and Transcriptomics Approaches to Understand Stylosanthes scabra, an Orphan Legume from the Brazilian Caatinga.</title>
        <authorList>
            <person name="Ferreira-Neto J.R.C."/>
            <person name="da Silva M.D."/>
            <person name="Binneck E."/>
            <person name="de Melo N.F."/>
            <person name="da Silva R.H."/>
            <person name="de Melo A.L.T.M."/>
            <person name="Pandolfi V."/>
            <person name="Bustamante F.O."/>
            <person name="Brasileiro-Vidal A.C."/>
            <person name="Benko-Iseppon A.M."/>
        </authorList>
    </citation>
    <scope>NUCLEOTIDE SEQUENCE [LARGE SCALE GENOMIC DNA]</scope>
    <source>
        <tissue evidence="3">Leaves</tissue>
    </source>
</reference>
<dbReference type="SUPFAM" id="SSF100950">
    <property type="entry name" value="NagB/RpiA/CoA transferase-like"/>
    <property type="match status" value="1"/>
</dbReference>
<comment type="catalytic activity">
    <reaction evidence="1">
        <text>(6S)-5-formyl-5,6,7,8-tetrahydrofolate + ATP = (6R)-5,10-methenyltetrahydrofolate + ADP + phosphate</text>
        <dbReference type="Rhea" id="RHEA:10488"/>
        <dbReference type="ChEBI" id="CHEBI:30616"/>
        <dbReference type="ChEBI" id="CHEBI:43474"/>
        <dbReference type="ChEBI" id="CHEBI:57455"/>
        <dbReference type="ChEBI" id="CHEBI:57457"/>
        <dbReference type="ChEBI" id="CHEBI:456216"/>
        <dbReference type="EC" id="6.3.3.2"/>
    </reaction>
</comment>
<dbReference type="Gene3D" id="3.40.50.10420">
    <property type="entry name" value="NagB/RpiA/CoA transferase-like"/>
    <property type="match status" value="1"/>
</dbReference>
<dbReference type="PANTHER" id="PTHR23407:SF10">
    <property type="entry name" value="5-FORMYLTETRAHYDROFOLATE CYCLO-LIGASE, MITOCHONDRIAL-LIKE ISOFORM X1"/>
    <property type="match status" value="1"/>
</dbReference>
<evidence type="ECO:0000256" key="2">
    <source>
        <dbReference type="SAM" id="MobiDB-lite"/>
    </source>
</evidence>
<feature type="compositionally biased region" description="Low complexity" evidence="2">
    <location>
        <begin position="42"/>
        <end position="52"/>
    </location>
</feature>
<evidence type="ECO:0000313" key="3">
    <source>
        <dbReference type="EMBL" id="MED6225758.1"/>
    </source>
</evidence>
<dbReference type="PANTHER" id="PTHR23407">
    <property type="entry name" value="ATPASE INHIBITOR/5-FORMYLTETRAHYDROFOLATE CYCLO-LIGASE"/>
    <property type="match status" value="1"/>
</dbReference>
<dbReference type="EMBL" id="JASCZI010274191">
    <property type="protein sequence ID" value="MED6225758.1"/>
    <property type="molecule type" value="Genomic_DNA"/>
</dbReference>
<comment type="caution">
    <text evidence="3">The sequence shown here is derived from an EMBL/GenBank/DDBJ whole genome shotgun (WGS) entry which is preliminary data.</text>
</comment>